<keyword evidence="2" id="KW-1185">Reference proteome</keyword>
<name>A0ACB5T6F0_AMBMO</name>
<evidence type="ECO:0000313" key="1">
    <source>
        <dbReference type="EMBL" id="GME82620.1"/>
    </source>
</evidence>
<evidence type="ECO:0000313" key="2">
    <source>
        <dbReference type="Proteomes" id="UP001165064"/>
    </source>
</evidence>
<dbReference type="EMBL" id="BSXS01004223">
    <property type="protein sequence ID" value="GME82620.1"/>
    <property type="molecule type" value="Genomic_DNA"/>
</dbReference>
<dbReference type="Proteomes" id="UP001165064">
    <property type="component" value="Unassembled WGS sequence"/>
</dbReference>
<proteinExistence type="predicted"/>
<gene>
    <name evidence="1" type="ORF">Amon02_000563300</name>
</gene>
<accession>A0ACB5T6F0</accession>
<sequence>MATPSQEKEDTINLNHSKLGTKQYWDDFYTLETNNFKDNKDDTGECWFDDCDAENRMVQFIMDNDGEQFDIENDKLLDLGTGNGHLLFELLEEGWNGPLVGIDYSEVSVRFAENIAKTKDYKDVKFARSDILNDADSFLVANEEQFDLVTDKGTLDAIGLSKEMYGPEGHLKGVDVYPTTVGKLVKTGGVLLITSCNFTEEELTRIILKNDRFTKWKTINYPTFQFGGVKGSAICSIAFMKK</sequence>
<reference evidence="1" key="1">
    <citation type="submission" date="2023-04" db="EMBL/GenBank/DDBJ databases">
        <title>Ambrosiozyma monospora NBRC 10751.</title>
        <authorList>
            <person name="Ichikawa N."/>
            <person name="Sato H."/>
            <person name="Tonouchi N."/>
        </authorList>
    </citation>
    <scope>NUCLEOTIDE SEQUENCE</scope>
    <source>
        <strain evidence="1">NBRC 10751</strain>
    </source>
</reference>
<organism evidence="1 2">
    <name type="scientific">Ambrosiozyma monospora</name>
    <name type="common">Yeast</name>
    <name type="synonym">Endomycopsis monosporus</name>
    <dbReference type="NCBI Taxonomy" id="43982"/>
    <lineage>
        <taxon>Eukaryota</taxon>
        <taxon>Fungi</taxon>
        <taxon>Dikarya</taxon>
        <taxon>Ascomycota</taxon>
        <taxon>Saccharomycotina</taxon>
        <taxon>Pichiomycetes</taxon>
        <taxon>Pichiales</taxon>
        <taxon>Pichiaceae</taxon>
        <taxon>Ambrosiozyma</taxon>
    </lineage>
</organism>
<protein>
    <submittedName>
        <fullName evidence="1">Unnamed protein product</fullName>
    </submittedName>
</protein>
<comment type="caution">
    <text evidence="1">The sequence shown here is derived from an EMBL/GenBank/DDBJ whole genome shotgun (WGS) entry which is preliminary data.</text>
</comment>